<dbReference type="InterPro" id="IPR011990">
    <property type="entry name" value="TPR-like_helical_dom_sf"/>
</dbReference>
<dbReference type="Proteomes" id="UP001333710">
    <property type="component" value="Chromosome"/>
</dbReference>
<name>A0AA48KPT7_9ALTE</name>
<feature type="signal peptide" evidence="1">
    <location>
        <begin position="1"/>
        <end position="18"/>
    </location>
</feature>
<sequence>MKNLLFIALLLTSTQTIGATLEEAINHYEYMQDDKALSILKGINTAESAAYQTKILMERDLDDAEEFIEQAIESFPDSAELQFLRGRVMGQQAGNAIFSALSYAEKSQQSFAKAVEMAPDNVEYNMGLMMFHLNAPSIAGGDIKIAKSQAEKIYKLDKERGLLAQLRLIRVSDSDNKEEQLLTLVNANPETARLQFELAQWFQREEKYQETFPRYELALQTLAEDDAEQRCAIWYQYGKTAGLADKNHQQGINHLDSYLSQCAVTRGMPSKEWATFRRANVIEHQNKPEAISIYRSLKSTSDKDLKKALKKKRV</sequence>
<keyword evidence="1" id="KW-0732">Signal</keyword>
<dbReference type="SUPFAM" id="SSF48452">
    <property type="entry name" value="TPR-like"/>
    <property type="match status" value="1"/>
</dbReference>
<feature type="chain" id="PRO_5041268932" description="Tetratricopeptide repeat protein" evidence="1">
    <location>
        <begin position="19"/>
        <end position="314"/>
    </location>
</feature>
<evidence type="ECO:0008006" key="4">
    <source>
        <dbReference type="Google" id="ProtNLM"/>
    </source>
</evidence>
<dbReference type="EMBL" id="AP027272">
    <property type="protein sequence ID" value="BDX05808.1"/>
    <property type="molecule type" value="Genomic_DNA"/>
</dbReference>
<keyword evidence="3" id="KW-1185">Reference proteome</keyword>
<dbReference type="RefSeq" id="WP_338291800.1">
    <property type="nucleotide sequence ID" value="NZ_AP027272.1"/>
</dbReference>
<protein>
    <recommendedName>
        <fullName evidence="4">Tetratricopeptide repeat protein</fullName>
    </recommendedName>
</protein>
<dbReference type="AlphaFoldDB" id="A0AA48KPT7"/>
<gene>
    <name evidence="2" type="ORF">MACH26_13290</name>
</gene>
<reference evidence="2" key="1">
    <citation type="submission" date="2023-01" db="EMBL/GenBank/DDBJ databases">
        <title>Complete genome sequence of Planctobacterium marinum strain Dej080120_11.</title>
        <authorList>
            <person name="Ueki S."/>
            <person name="Maruyama F."/>
        </authorList>
    </citation>
    <scope>NUCLEOTIDE SEQUENCE</scope>
    <source>
        <strain evidence="2">Dej080120_11</strain>
    </source>
</reference>
<proteinExistence type="predicted"/>
<evidence type="ECO:0000313" key="2">
    <source>
        <dbReference type="EMBL" id="BDX05808.1"/>
    </source>
</evidence>
<dbReference type="KEGG" id="pmaw:MACH26_13290"/>
<accession>A0AA48KPT7</accession>
<evidence type="ECO:0000256" key="1">
    <source>
        <dbReference type="SAM" id="SignalP"/>
    </source>
</evidence>
<evidence type="ECO:0000313" key="3">
    <source>
        <dbReference type="Proteomes" id="UP001333710"/>
    </source>
</evidence>
<organism evidence="2 3">
    <name type="scientific">Planctobacterium marinum</name>
    <dbReference type="NCBI Taxonomy" id="1631968"/>
    <lineage>
        <taxon>Bacteria</taxon>
        <taxon>Pseudomonadati</taxon>
        <taxon>Pseudomonadota</taxon>
        <taxon>Gammaproteobacteria</taxon>
        <taxon>Alteromonadales</taxon>
        <taxon>Alteromonadaceae</taxon>
        <taxon>Planctobacterium</taxon>
    </lineage>
</organism>
<dbReference type="Gene3D" id="1.25.40.10">
    <property type="entry name" value="Tetratricopeptide repeat domain"/>
    <property type="match status" value="1"/>
</dbReference>